<organism evidence="1 2">
    <name type="scientific">Lentinula aff. lateritia</name>
    <dbReference type="NCBI Taxonomy" id="2804960"/>
    <lineage>
        <taxon>Eukaryota</taxon>
        <taxon>Fungi</taxon>
        <taxon>Dikarya</taxon>
        <taxon>Basidiomycota</taxon>
        <taxon>Agaricomycotina</taxon>
        <taxon>Agaricomycetes</taxon>
        <taxon>Agaricomycetidae</taxon>
        <taxon>Agaricales</taxon>
        <taxon>Marasmiineae</taxon>
        <taxon>Omphalotaceae</taxon>
        <taxon>Lentinula</taxon>
    </lineage>
</organism>
<accession>A0ACC1TLQ4</accession>
<protein>
    <submittedName>
        <fullName evidence="1">Uncharacterized protein</fullName>
    </submittedName>
</protein>
<comment type="caution">
    <text evidence="1">The sequence shown here is derived from an EMBL/GenBank/DDBJ whole genome shotgun (WGS) entry which is preliminary data.</text>
</comment>
<dbReference type="EMBL" id="MU795629">
    <property type="protein sequence ID" value="KAJ3805296.1"/>
    <property type="molecule type" value="Genomic_DNA"/>
</dbReference>
<keyword evidence="2" id="KW-1185">Reference proteome</keyword>
<name>A0ACC1TLQ4_9AGAR</name>
<evidence type="ECO:0000313" key="2">
    <source>
        <dbReference type="Proteomes" id="UP001163835"/>
    </source>
</evidence>
<evidence type="ECO:0000313" key="1">
    <source>
        <dbReference type="EMBL" id="KAJ3805296.1"/>
    </source>
</evidence>
<proteinExistence type="predicted"/>
<dbReference type="Proteomes" id="UP001163835">
    <property type="component" value="Unassembled WGS sequence"/>
</dbReference>
<sequence>MESGSHRYDAMHIPYCRMINLSLAYILIAIVFVSAVPISSPQSSSASHHQRHNKYIQSRADDFHHPETPAVASSSSSGGTVESIPGLTGSTSTTSPMDSTTLFIVQYPNDAPPPEVRNPNFQPSVNKGTRGLVLGAAQKLKIDMKFEGDVKDTFKFHGFASKPSPGGYGFKVHLLKKAGGGSGSRDEWVEFSGTLKIRLNPESKPVYHGDVVDSTGKRIFSLDPRAAVSLGMTVTKPEIVVKFEKEIPSLNVKISYQRNVNRGSLALVKEAIKALGLDIEALDSNTQFSGYVSKMRSKEDRFKFKLFDKRGNDGQGVWIPCTGILRMLVNETKELIFYGKVIDLKGEPIVTLNNKGKVVPKKLPGPSNDDEPGVRVEEKNEGQKRKAGKQVKWADPESVDIPDNQVSRSP</sequence>
<gene>
    <name evidence="1" type="ORF">F5876DRAFT_69921</name>
</gene>
<reference evidence="1" key="1">
    <citation type="submission" date="2022-09" db="EMBL/GenBank/DDBJ databases">
        <title>A Global Phylogenomic Analysis of the Shiitake Genus Lentinula.</title>
        <authorList>
            <consortium name="DOE Joint Genome Institute"/>
            <person name="Sierra-Patev S."/>
            <person name="Min B."/>
            <person name="Naranjo-Ortiz M."/>
            <person name="Looney B."/>
            <person name="Konkel Z."/>
            <person name="Slot J.C."/>
            <person name="Sakamoto Y."/>
            <person name="Steenwyk J.L."/>
            <person name="Rokas A."/>
            <person name="Carro J."/>
            <person name="Camarero S."/>
            <person name="Ferreira P."/>
            <person name="Molpeceres G."/>
            <person name="Ruiz-Duenas F.J."/>
            <person name="Serrano A."/>
            <person name="Henrissat B."/>
            <person name="Drula E."/>
            <person name="Hughes K.W."/>
            <person name="Mata J.L."/>
            <person name="Ishikawa N.K."/>
            <person name="Vargas-Isla R."/>
            <person name="Ushijima S."/>
            <person name="Smith C.A."/>
            <person name="Ahrendt S."/>
            <person name="Andreopoulos W."/>
            <person name="He G."/>
            <person name="Labutti K."/>
            <person name="Lipzen A."/>
            <person name="Ng V."/>
            <person name="Riley R."/>
            <person name="Sandor L."/>
            <person name="Barry K."/>
            <person name="Martinez A.T."/>
            <person name="Xiao Y."/>
            <person name="Gibbons J.G."/>
            <person name="Terashima K."/>
            <person name="Grigoriev I.V."/>
            <person name="Hibbett D.S."/>
        </authorList>
    </citation>
    <scope>NUCLEOTIDE SEQUENCE</scope>
    <source>
        <strain evidence="1">TMI1499</strain>
    </source>
</reference>